<dbReference type="AlphaFoldDB" id="A0AAE1CIH0"/>
<dbReference type="PANTHER" id="PTHR37542">
    <property type="entry name" value="HELO DOMAIN-CONTAINING PROTEIN-RELATED"/>
    <property type="match status" value="1"/>
</dbReference>
<comment type="caution">
    <text evidence="1">The sequence shown here is derived from an EMBL/GenBank/DDBJ whole genome shotgun (WGS) entry which is preliminary data.</text>
</comment>
<name>A0AAE1CIH0_9PEZI</name>
<reference evidence="1" key="2">
    <citation type="submission" date="2023-06" db="EMBL/GenBank/DDBJ databases">
        <authorList>
            <consortium name="Lawrence Berkeley National Laboratory"/>
            <person name="Haridas S."/>
            <person name="Hensen N."/>
            <person name="Bonometti L."/>
            <person name="Westerberg I."/>
            <person name="Brannstrom I.O."/>
            <person name="Guillou S."/>
            <person name="Cros-Aarteil S."/>
            <person name="Calhoun S."/>
            <person name="Kuo A."/>
            <person name="Mondo S."/>
            <person name="Pangilinan J."/>
            <person name="Riley R."/>
            <person name="Labutti K."/>
            <person name="Andreopoulos B."/>
            <person name="Lipzen A."/>
            <person name="Chen C."/>
            <person name="Yanf M."/>
            <person name="Daum C."/>
            <person name="Ng V."/>
            <person name="Clum A."/>
            <person name="Steindorff A."/>
            <person name="Ohm R."/>
            <person name="Martin F."/>
            <person name="Silar P."/>
            <person name="Natvig D."/>
            <person name="Lalanne C."/>
            <person name="Gautier V."/>
            <person name="Ament-Velasquez S.L."/>
            <person name="Kruys A."/>
            <person name="Hutchinson M.I."/>
            <person name="Powell A.J."/>
            <person name="Barry K."/>
            <person name="Miller A.N."/>
            <person name="Grigoriev I.V."/>
            <person name="Debuchy R."/>
            <person name="Gladieux P."/>
            <person name="Thoren M.H."/>
            <person name="Johannesson H."/>
        </authorList>
    </citation>
    <scope>NUCLEOTIDE SEQUENCE</scope>
    <source>
        <strain evidence="1">CBS 314.62</strain>
    </source>
</reference>
<keyword evidence="2" id="KW-1185">Reference proteome</keyword>
<evidence type="ECO:0008006" key="3">
    <source>
        <dbReference type="Google" id="ProtNLM"/>
    </source>
</evidence>
<reference evidence="1" key="1">
    <citation type="journal article" date="2023" name="Mol. Phylogenet. Evol.">
        <title>Genome-scale phylogeny and comparative genomics of the fungal order Sordariales.</title>
        <authorList>
            <person name="Hensen N."/>
            <person name="Bonometti L."/>
            <person name="Westerberg I."/>
            <person name="Brannstrom I.O."/>
            <person name="Guillou S."/>
            <person name="Cros-Aarteil S."/>
            <person name="Calhoun S."/>
            <person name="Haridas S."/>
            <person name="Kuo A."/>
            <person name="Mondo S."/>
            <person name="Pangilinan J."/>
            <person name="Riley R."/>
            <person name="LaButti K."/>
            <person name="Andreopoulos B."/>
            <person name="Lipzen A."/>
            <person name="Chen C."/>
            <person name="Yan M."/>
            <person name="Daum C."/>
            <person name="Ng V."/>
            <person name="Clum A."/>
            <person name="Steindorff A."/>
            <person name="Ohm R.A."/>
            <person name="Martin F."/>
            <person name="Silar P."/>
            <person name="Natvig D.O."/>
            <person name="Lalanne C."/>
            <person name="Gautier V."/>
            <person name="Ament-Velasquez S.L."/>
            <person name="Kruys A."/>
            <person name="Hutchinson M.I."/>
            <person name="Powell A.J."/>
            <person name="Barry K."/>
            <person name="Miller A.N."/>
            <person name="Grigoriev I.V."/>
            <person name="Debuchy R."/>
            <person name="Gladieux P."/>
            <person name="Hiltunen Thoren M."/>
            <person name="Johannesson H."/>
        </authorList>
    </citation>
    <scope>NUCLEOTIDE SEQUENCE</scope>
    <source>
        <strain evidence="1">CBS 314.62</strain>
    </source>
</reference>
<evidence type="ECO:0000313" key="2">
    <source>
        <dbReference type="Proteomes" id="UP001270362"/>
    </source>
</evidence>
<protein>
    <recommendedName>
        <fullName evidence="3">Protein kinase domain-containing protein</fullName>
    </recommendedName>
</protein>
<accession>A0AAE1CIH0</accession>
<proteinExistence type="predicted"/>
<evidence type="ECO:0000313" key="1">
    <source>
        <dbReference type="EMBL" id="KAK3695757.1"/>
    </source>
</evidence>
<dbReference type="Proteomes" id="UP001270362">
    <property type="component" value="Unassembled WGS sequence"/>
</dbReference>
<gene>
    <name evidence="1" type="ORF">B0T22DRAFT_534528</name>
</gene>
<organism evidence="1 2">
    <name type="scientific">Podospora appendiculata</name>
    <dbReference type="NCBI Taxonomy" id="314037"/>
    <lineage>
        <taxon>Eukaryota</taxon>
        <taxon>Fungi</taxon>
        <taxon>Dikarya</taxon>
        <taxon>Ascomycota</taxon>
        <taxon>Pezizomycotina</taxon>
        <taxon>Sordariomycetes</taxon>
        <taxon>Sordariomycetidae</taxon>
        <taxon>Sordariales</taxon>
        <taxon>Podosporaceae</taxon>
        <taxon>Podospora</taxon>
    </lineage>
</organism>
<dbReference type="EMBL" id="JAULSO010000001">
    <property type="protein sequence ID" value="KAK3695757.1"/>
    <property type="molecule type" value="Genomic_DNA"/>
</dbReference>
<sequence>MTLILLVDGRVGSLMQLDLALTVFNIRSSGCWTKKYKDASAHRYYEALVGVYGEITPDPALLAAAKVDLETELYRHPERAGIPTAGFRNKHDIYTIGVVLFEIGLRKALARIFPSPQTLRSGEPACQMGARYSEIVQRCLETDMENEGDEESGENTDVGSITQFRWFVIPVLTSCDQKNWDALPLLEYDRALARPLQALNFPREDWRYFQASDGSQGQRGTRINVAVDDEAW</sequence>